<gene>
    <name evidence="7" type="ORF">QWY96_17805</name>
</gene>
<comment type="caution">
    <text evidence="7">The sequence shown here is derived from an EMBL/GenBank/DDBJ whole genome shotgun (WGS) entry which is preliminary data.</text>
</comment>
<accession>A0ABT8CLR4</accession>
<dbReference type="CDD" id="cd01189">
    <property type="entry name" value="INT_ICEBs1_C_like"/>
    <property type="match status" value="1"/>
</dbReference>
<sequence>MASNLSIALPSGIECHGSTLRIVFYYKGKRYREALGLSPTKQNIKFAAGKRQTILHEMKIGTFNYAQHFPDSKHGFGRPKGQQISQLAAQYIDEVSIDVRRSTLQRYDWVLRDFCKIYGSNRSTDTLSPRSLAQYKRELVNGRSGRTINRNLVTVNAFLKWLFTMEYVPRDLSTILARVKESEPNIEPFSIEEVHDAISNCMQLQHRNIVTLFAYTGIRTGELCALAWEDVDFKKRTLHIRRSTYVDRGMKTTKTDKERHVDLLPPAIEALKSQLLLTDSFPAKEYAVELPGKAKRCEQLHFVFNPKAVRVQKGSDYDYYGLRGIGRIWRSLCDNAGIKYRNQYQLRHTYASWMITHANINISYLAQQMGHADITMVAKIYGKWLQESNKKESDRVWVELSKVHKTTGQ</sequence>
<keyword evidence="8" id="KW-1185">Reference proteome</keyword>
<dbReference type="PANTHER" id="PTHR30349:SF36">
    <property type="entry name" value="PROPHAGE INTEGRASE INTR-RELATED"/>
    <property type="match status" value="1"/>
</dbReference>
<evidence type="ECO:0000313" key="8">
    <source>
        <dbReference type="Proteomes" id="UP001223712"/>
    </source>
</evidence>
<dbReference type="RefSeq" id="WP_261839818.1">
    <property type="nucleotide sequence ID" value="NZ_AP025459.1"/>
</dbReference>
<dbReference type="Gene3D" id="1.10.150.130">
    <property type="match status" value="1"/>
</dbReference>
<organism evidence="7 8">
    <name type="scientific">Vibrio artabrorum</name>
    <dbReference type="NCBI Taxonomy" id="446374"/>
    <lineage>
        <taxon>Bacteria</taxon>
        <taxon>Pseudomonadati</taxon>
        <taxon>Pseudomonadota</taxon>
        <taxon>Gammaproteobacteria</taxon>
        <taxon>Vibrionales</taxon>
        <taxon>Vibrionaceae</taxon>
        <taxon>Vibrio</taxon>
    </lineage>
</organism>
<dbReference type="InterPro" id="IPR022000">
    <property type="entry name" value="Min27-like_integrase_DNA_bind"/>
</dbReference>
<evidence type="ECO:0000256" key="1">
    <source>
        <dbReference type="ARBA" id="ARBA00022908"/>
    </source>
</evidence>
<feature type="domain" description="Tyr recombinase" evidence="5">
    <location>
        <begin position="184"/>
        <end position="394"/>
    </location>
</feature>
<dbReference type="EMBL" id="JAUFQY010000002">
    <property type="protein sequence ID" value="MDN3702300.1"/>
    <property type="molecule type" value="Genomic_DNA"/>
</dbReference>
<dbReference type="InterPro" id="IPR011010">
    <property type="entry name" value="DNA_brk_join_enz"/>
</dbReference>
<dbReference type="PROSITE" id="PS51900">
    <property type="entry name" value="CB"/>
    <property type="match status" value="1"/>
</dbReference>
<evidence type="ECO:0000256" key="4">
    <source>
        <dbReference type="PROSITE-ProRule" id="PRU01248"/>
    </source>
</evidence>
<keyword evidence="3" id="KW-0233">DNA recombination</keyword>
<evidence type="ECO:0000259" key="6">
    <source>
        <dbReference type="PROSITE" id="PS51900"/>
    </source>
</evidence>
<dbReference type="PANTHER" id="PTHR30349">
    <property type="entry name" value="PHAGE INTEGRASE-RELATED"/>
    <property type="match status" value="1"/>
</dbReference>
<dbReference type="InterPro" id="IPR050090">
    <property type="entry name" value="Tyrosine_recombinase_XerCD"/>
</dbReference>
<keyword evidence="2 4" id="KW-0238">DNA-binding</keyword>
<dbReference type="InterPro" id="IPR013762">
    <property type="entry name" value="Integrase-like_cat_sf"/>
</dbReference>
<dbReference type="Gene3D" id="1.10.443.10">
    <property type="entry name" value="Intergrase catalytic core"/>
    <property type="match status" value="1"/>
</dbReference>
<evidence type="ECO:0000313" key="7">
    <source>
        <dbReference type="EMBL" id="MDN3702300.1"/>
    </source>
</evidence>
<proteinExistence type="predicted"/>
<evidence type="ECO:0000259" key="5">
    <source>
        <dbReference type="PROSITE" id="PS51898"/>
    </source>
</evidence>
<reference evidence="8" key="1">
    <citation type="journal article" date="2019" name="Int. J. Syst. Evol. Microbiol.">
        <title>The Global Catalogue of Microorganisms (GCM) 10K type strain sequencing project: providing services to taxonomists for standard genome sequencing and annotation.</title>
        <authorList>
            <consortium name="The Broad Institute Genomics Platform"/>
            <consortium name="The Broad Institute Genome Sequencing Center for Infectious Disease"/>
            <person name="Wu L."/>
            <person name="Ma J."/>
        </authorList>
    </citation>
    <scope>NUCLEOTIDE SEQUENCE [LARGE SCALE GENOMIC DNA]</scope>
    <source>
        <strain evidence="8">CECT 7226</strain>
    </source>
</reference>
<name>A0ABT8CLR4_9VIBR</name>
<dbReference type="Pfam" id="PF00589">
    <property type="entry name" value="Phage_integrase"/>
    <property type="match status" value="1"/>
</dbReference>
<dbReference type="SUPFAM" id="SSF56349">
    <property type="entry name" value="DNA breaking-rejoining enzymes"/>
    <property type="match status" value="1"/>
</dbReference>
<evidence type="ECO:0000256" key="2">
    <source>
        <dbReference type="ARBA" id="ARBA00023125"/>
    </source>
</evidence>
<dbReference type="Proteomes" id="UP001223712">
    <property type="component" value="Unassembled WGS sequence"/>
</dbReference>
<dbReference type="InterPro" id="IPR004107">
    <property type="entry name" value="Integrase_SAM-like_N"/>
</dbReference>
<dbReference type="Pfam" id="PF02899">
    <property type="entry name" value="Phage_int_SAM_1"/>
    <property type="match status" value="1"/>
</dbReference>
<dbReference type="Pfam" id="PF12167">
    <property type="entry name" value="Arm-DNA-bind_2"/>
    <property type="match status" value="1"/>
</dbReference>
<dbReference type="InterPro" id="IPR002104">
    <property type="entry name" value="Integrase_catalytic"/>
</dbReference>
<protein>
    <submittedName>
        <fullName evidence="7">DUF3596 domain-containing protein</fullName>
    </submittedName>
</protein>
<dbReference type="InterPro" id="IPR044068">
    <property type="entry name" value="CB"/>
</dbReference>
<keyword evidence="1" id="KW-0229">DNA integration</keyword>
<feature type="domain" description="Core-binding (CB)" evidence="6">
    <location>
        <begin position="82"/>
        <end position="163"/>
    </location>
</feature>
<dbReference type="PROSITE" id="PS51898">
    <property type="entry name" value="TYR_RECOMBINASE"/>
    <property type="match status" value="1"/>
</dbReference>
<dbReference type="InterPro" id="IPR010998">
    <property type="entry name" value="Integrase_recombinase_N"/>
</dbReference>
<evidence type="ECO:0000256" key="3">
    <source>
        <dbReference type="ARBA" id="ARBA00023172"/>
    </source>
</evidence>